<feature type="coiled-coil region" evidence="1">
    <location>
        <begin position="105"/>
        <end position="132"/>
    </location>
</feature>
<dbReference type="EMBL" id="MCFJ01000001">
    <property type="protein sequence ID" value="ORY71552.1"/>
    <property type="molecule type" value="Genomic_DNA"/>
</dbReference>
<dbReference type="AlphaFoldDB" id="A0A1Y2EIY9"/>
<dbReference type="Proteomes" id="UP000193689">
    <property type="component" value="Unassembled WGS sequence"/>
</dbReference>
<protein>
    <submittedName>
        <fullName evidence="3">Uncharacterized protein</fullName>
    </submittedName>
</protein>
<accession>A0A1Y2EIY9</accession>
<dbReference type="STRING" id="1141098.A0A1Y2EIY9"/>
<feature type="region of interest" description="Disordered" evidence="2">
    <location>
        <begin position="204"/>
        <end position="263"/>
    </location>
</feature>
<dbReference type="OrthoDB" id="4187949at2759"/>
<feature type="compositionally biased region" description="Low complexity" evidence="2">
    <location>
        <begin position="210"/>
        <end position="221"/>
    </location>
</feature>
<name>A0A1Y2EIY9_9PEZI</name>
<evidence type="ECO:0000256" key="1">
    <source>
        <dbReference type="SAM" id="Coils"/>
    </source>
</evidence>
<proteinExistence type="predicted"/>
<reference evidence="3 4" key="1">
    <citation type="submission" date="2016-07" db="EMBL/GenBank/DDBJ databases">
        <title>Pervasive Adenine N6-methylation of Active Genes in Fungi.</title>
        <authorList>
            <consortium name="DOE Joint Genome Institute"/>
            <person name="Mondo S.J."/>
            <person name="Dannebaum R.O."/>
            <person name="Kuo R.C."/>
            <person name="Labutti K."/>
            <person name="Haridas S."/>
            <person name="Kuo A."/>
            <person name="Salamov A."/>
            <person name="Ahrendt S.R."/>
            <person name="Lipzen A."/>
            <person name="Sullivan W."/>
            <person name="Andreopoulos W.B."/>
            <person name="Clum A."/>
            <person name="Lindquist E."/>
            <person name="Daum C."/>
            <person name="Ramamoorthy G.K."/>
            <person name="Gryganskyi A."/>
            <person name="Culley D."/>
            <person name="Magnuson J.K."/>
            <person name="James T.Y."/>
            <person name="O'Malley M.A."/>
            <person name="Stajich J.E."/>
            <person name="Spatafora J.W."/>
            <person name="Visel A."/>
            <person name="Grigoriev I.V."/>
        </authorList>
    </citation>
    <scope>NUCLEOTIDE SEQUENCE [LARGE SCALE GENOMIC DNA]</scope>
    <source>
        <strain evidence="3 4">CBS 129021</strain>
    </source>
</reference>
<dbReference type="GeneID" id="63777882"/>
<feature type="region of interest" description="Disordered" evidence="2">
    <location>
        <begin position="440"/>
        <end position="465"/>
    </location>
</feature>
<evidence type="ECO:0000313" key="3">
    <source>
        <dbReference type="EMBL" id="ORY71552.1"/>
    </source>
</evidence>
<sequence length="482" mass="53906">MSAHASPSPSQKPTVQIDESKLPNGQCRYILLNPEVKGHRCACVGFTLNRSSPGVLCDCGHQSCYHVKEAEQPTDKQAWEQLIRRVQLLEDQLDHEKQGGLGNALAGLVSRLGDLEEQYERSKDEISQETRGMYRQVSHLWQQMDQMARQQAQAESRFVVHDERLDHQENSIQSLGDRMMEHDDMAIDLEDRLDRLQDEGILSVRRRRMSSSSESDVSKNSNPTFARGRTRHGPPNDSGATSSVSRPLAERGSKSSPTGSNVCSQVTGPWTVHVSLLPTKSQPFPFEKDTNAYKRCLSRGLHQMIAVRGTESESFVRAVSKTFGSLLQERSWVPLQARLCDAETLLGLPMLRPLDPSLVGEGNYDMDFLRAHCAVVGPNGKIDSLYIAMELETFSWQFLRKSPCYVEDLEDAWGYDSLLDEEDRPSAGDIVRPLPGKLKRAASELSRTPSFSSGETEGSRPKIARTTCIPVPVELRRQVETA</sequence>
<comment type="caution">
    <text evidence="3">The sequence shown here is derived from an EMBL/GenBank/DDBJ whole genome shotgun (WGS) entry which is preliminary data.</text>
</comment>
<dbReference type="RefSeq" id="XP_040721144.1">
    <property type="nucleotide sequence ID" value="XM_040861670.1"/>
</dbReference>
<evidence type="ECO:0000313" key="4">
    <source>
        <dbReference type="Proteomes" id="UP000193689"/>
    </source>
</evidence>
<feature type="compositionally biased region" description="Polar residues" evidence="2">
    <location>
        <begin position="445"/>
        <end position="456"/>
    </location>
</feature>
<keyword evidence="4" id="KW-1185">Reference proteome</keyword>
<dbReference type="InParanoid" id="A0A1Y2EIY9"/>
<keyword evidence="1" id="KW-0175">Coiled coil</keyword>
<organism evidence="3 4">
    <name type="scientific">Pseudomassariella vexata</name>
    <dbReference type="NCBI Taxonomy" id="1141098"/>
    <lineage>
        <taxon>Eukaryota</taxon>
        <taxon>Fungi</taxon>
        <taxon>Dikarya</taxon>
        <taxon>Ascomycota</taxon>
        <taxon>Pezizomycotina</taxon>
        <taxon>Sordariomycetes</taxon>
        <taxon>Xylariomycetidae</taxon>
        <taxon>Amphisphaeriales</taxon>
        <taxon>Pseudomassariaceae</taxon>
        <taxon>Pseudomassariella</taxon>
    </lineage>
</organism>
<feature type="compositionally biased region" description="Polar residues" evidence="2">
    <location>
        <begin position="254"/>
        <end position="263"/>
    </location>
</feature>
<evidence type="ECO:0000256" key="2">
    <source>
        <dbReference type="SAM" id="MobiDB-lite"/>
    </source>
</evidence>
<gene>
    <name evidence="3" type="ORF">BCR38DRAFT_454053</name>
</gene>